<evidence type="ECO:0000256" key="1">
    <source>
        <dbReference type="SAM" id="MobiDB-lite"/>
    </source>
</evidence>
<dbReference type="AlphaFoldDB" id="A0A564YTR9"/>
<keyword evidence="3" id="KW-1185">Reference proteome</keyword>
<sequence length="207" mass="23298">MSSIRFGIVFQAMSSGITPSNHLVIFTPHALTIDNGIPHPPTDISNTFSEWLARKAQTELDLFSVATKSVGGADLNETFENFLKALEVADCAIIVIPGKQVCLLDAIYPRLLVHLTFRPWWLRRMLLVSLGEIAKNGKKFDPKIFNHPPVNFSISPKKWEKEINQWKEIAEFIHPTVTEEQTPSQNPTENGPSTSNQIDAPREHDKE</sequence>
<evidence type="ECO:0000313" key="2">
    <source>
        <dbReference type="EMBL" id="VUZ50625.1"/>
    </source>
</evidence>
<reference evidence="2 3" key="1">
    <citation type="submission" date="2019-07" db="EMBL/GenBank/DDBJ databases">
        <authorList>
            <person name="Jastrzebski P J."/>
            <person name="Paukszto L."/>
            <person name="Jastrzebski P J."/>
        </authorList>
    </citation>
    <scope>NUCLEOTIDE SEQUENCE [LARGE SCALE GENOMIC DNA]</scope>
    <source>
        <strain evidence="2 3">WMS-il1</strain>
    </source>
</reference>
<gene>
    <name evidence="2" type="ORF">WMSIL1_LOCUS9514</name>
</gene>
<accession>A0A564YTR9</accession>
<dbReference type="EMBL" id="CABIJS010000388">
    <property type="protein sequence ID" value="VUZ50625.1"/>
    <property type="molecule type" value="Genomic_DNA"/>
</dbReference>
<protein>
    <submittedName>
        <fullName evidence="2">Uncharacterized protein</fullName>
    </submittedName>
</protein>
<organism evidence="2 3">
    <name type="scientific">Hymenolepis diminuta</name>
    <name type="common">Rat tapeworm</name>
    <dbReference type="NCBI Taxonomy" id="6216"/>
    <lineage>
        <taxon>Eukaryota</taxon>
        <taxon>Metazoa</taxon>
        <taxon>Spiralia</taxon>
        <taxon>Lophotrochozoa</taxon>
        <taxon>Platyhelminthes</taxon>
        <taxon>Cestoda</taxon>
        <taxon>Eucestoda</taxon>
        <taxon>Cyclophyllidea</taxon>
        <taxon>Hymenolepididae</taxon>
        <taxon>Hymenolepis</taxon>
    </lineage>
</organism>
<proteinExistence type="predicted"/>
<evidence type="ECO:0000313" key="3">
    <source>
        <dbReference type="Proteomes" id="UP000321570"/>
    </source>
</evidence>
<feature type="compositionally biased region" description="Polar residues" evidence="1">
    <location>
        <begin position="178"/>
        <end position="198"/>
    </location>
</feature>
<feature type="region of interest" description="Disordered" evidence="1">
    <location>
        <begin position="174"/>
        <end position="207"/>
    </location>
</feature>
<dbReference type="Proteomes" id="UP000321570">
    <property type="component" value="Unassembled WGS sequence"/>
</dbReference>
<name>A0A564YTR9_HYMDI</name>